<dbReference type="RefSeq" id="WP_326087056.1">
    <property type="nucleotide sequence ID" value="NZ_JARLKZ010000005.1"/>
</dbReference>
<organism evidence="1 2">
    <name type="scientific">Paenibacillus dokdonensis</name>
    <dbReference type="NCBI Taxonomy" id="2567944"/>
    <lineage>
        <taxon>Bacteria</taxon>
        <taxon>Bacillati</taxon>
        <taxon>Bacillota</taxon>
        <taxon>Bacilli</taxon>
        <taxon>Bacillales</taxon>
        <taxon>Paenibacillaceae</taxon>
        <taxon>Paenibacillus</taxon>
    </lineage>
</organism>
<gene>
    <name evidence="1" type="ORF">P4H66_08040</name>
</gene>
<dbReference type="EMBL" id="JARLKZ010000005">
    <property type="protein sequence ID" value="MEC0239806.1"/>
    <property type="molecule type" value="Genomic_DNA"/>
</dbReference>
<evidence type="ECO:0000313" key="2">
    <source>
        <dbReference type="Proteomes" id="UP001344632"/>
    </source>
</evidence>
<comment type="caution">
    <text evidence="1">The sequence shown here is derived from an EMBL/GenBank/DDBJ whole genome shotgun (WGS) entry which is preliminary data.</text>
</comment>
<sequence>MSIWSDTTVINRYLSIIETLYQQSGNDLGYKEDLERYKNEQVSRSDELIDLIGNYISGKKKLSITTVAAGQMQQ</sequence>
<name>A0ABU6GJ81_9BACL</name>
<reference evidence="1 2" key="1">
    <citation type="submission" date="2023-03" db="EMBL/GenBank/DDBJ databases">
        <title>Bacillus Genome Sequencing.</title>
        <authorList>
            <person name="Dunlap C."/>
        </authorList>
    </citation>
    <scope>NUCLEOTIDE SEQUENCE [LARGE SCALE GENOMIC DNA]</scope>
    <source>
        <strain evidence="1 2">BD-525</strain>
    </source>
</reference>
<protein>
    <submittedName>
        <fullName evidence="1">Uncharacterized protein</fullName>
    </submittedName>
</protein>
<accession>A0ABU6GJ81</accession>
<keyword evidence="2" id="KW-1185">Reference proteome</keyword>
<dbReference type="Proteomes" id="UP001344632">
    <property type="component" value="Unassembled WGS sequence"/>
</dbReference>
<evidence type="ECO:0000313" key="1">
    <source>
        <dbReference type="EMBL" id="MEC0239806.1"/>
    </source>
</evidence>
<proteinExistence type="predicted"/>